<dbReference type="PANTHER" id="PTHR21661">
    <property type="entry name" value="EPOXIDE HYDROLASE 1-RELATED"/>
    <property type="match status" value="1"/>
</dbReference>
<name>A0A401KQK5_ASPAW</name>
<evidence type="ECO:0000259" key="4">
    <source>
        <dbReference type="Pfam" id="PF06441"/>
    </source>
</evidence>
<keyword evidence="6" id="KW-1185">Reference proteome</keyword>
<comment type="similarity">
    <text evidence="1">Belongs to the peptidase S33 family.</text>
</comment>
<feature type="compositionally biased region" description="Polar residues" evidence="3">
    <location>
        <begin position="421"/>
        <end position="439"/>
    </location>
</feature>
<dbReference type="Gene3D" id="3.40.50.1820">
    <property type="entry name" value="alpha/beta hydrolase"/>
    <property type="match status" value="1"/>
</dbReference>
<evidence type="ECO:0000256" key="2">
    <source>
        <dbReference type="ARBA" id="ARBA00022801"/>
    </source>
</evidence>
<sequence>MTLAYSNIPSGATVIPSPFQVHISDEQIEELQLLVKLSKLAPPTYEGLQQDRRYGITNEWLANAKEAWKSFDWRPAESRINSFPQFTYDIEGLTIHFVALFSEKKDAIPIVLLHGWPGKLTLTFLSSQSTDTEQAVFSMVPSLPGYTFSSGPPLDVNFNGEDTARVINKVMLNLGFEDGYVAQGGDIGSKIGRILAVDHDACKAVHLNACYMGKPSNIPDTAITEEDKRALARAQWFATFGSGYAVEHGTRPSTIGNALSTSPVALLSWIGEKFLDWAGETIPLETILESVTLYWFTETFPRSIYHYRENFPPPKLRHAEDPRWYIRKPFGFSYYPMELVPTPRAWVETTGNLVFWQAHEKGGHFAALERPQDYLDDLTAFCEQIEQMVVVILTARWMLLQPNHQARVGINREGGTPSDCRANQQSQSGQQKLTGQPGNPASLGGVAPPLFGFGWPFWNFGDCKRTLFSFFRRGWPDYPTATHAMTQWGEIILDLLKGAGVEEQRNHVM</sequence>
<protein>
    <submittedName>
        <fullName evidence="5">Putative epoxide hydrolase</fullName>
    </submittedName>
</protein>
<dbReference type="Pfam" id="PF06441">
    <property type="entry name" value="EHN"/>
    <property type="match status" value="1"/>
</dbReference>
<dbReference type="STRING" id="105351.A0A401KQK5"/>
<comment type="caution">
    <text evidence="5">The sequence shown here is derived from an EMBL/GenBank/DDBJ whole genome shotgun (WGS) entry which is preliminary data.</text>
</comment>
<evidence type="ECO:0000313" key="5">
    <source>
        <dbReference type="EMBL" id="GCB21527.1"/>
    </source>
</evidence>
<gene>
    <name evidence="5" type="ORF">AAWM_04412</name>
</gene>
<dbReference type="GO" id="GO:0004301">
    <property type="term" value="F:epoxide hydrolase activity"/>
    <property type="evidence" value="ECO:0007669"/>
    <property type="project" value="TreeGrafter"/>
</dbReference>
<evidence type="ECO:0000256" key="3">
    <source>
        <dbReference type="SAM" id="MobiDB-lite"/>
    </source>
</evidence>
<reference evidence="5 6" key="1">
    <citation type="submission" date="2016-09" db="EMBL/GenBank/DDBJ databases">
        <title>Aspergillus awamori IFM 58123T.</title>
        <authorList>
            <person name="Kusuya Y."/>
            <person name="Shimizu M."/>
            <person name="Takahashi H."/>
            <person name="Yaguchi T."/>
        </authorList>
    </citation>
    <scope>NUCLEOTIDE SEQUENCE [LARGE SCALE GENOMIC DNA]</scope>
    <source>
        <strain evidence="5 6">IFM 58123</strain>
    </source>
</reference>
<accession>A0A401KQK5</accession>
<proteinExistence type="inferred from homology"/>
<evidence type="ECO:0000313" key="6">
    <source>
        <dbReference type="Proteomes" id="UP000286921"/>
    </source>
</evidence>
<feature type="region of interest" description="Disordered" evidence="3">
    <location>
        <begin position="409"/>
        <end position="441"/>
    </location>
</feature>
<dbReference type="InterPro" id="IPR010497">
    <property type="entry name" value="Epoxide_hydro_N"/>
</dbReference>
<dbReference type="GO" id="GO:0097176">
    <property type="term" value="P:epoxide metabolic process"/>
    <property type="evidence" value="ECO:0007669"/>
    <property type="project" value="TreeGrafter"/>
</dbReference>
<dbReference type="SUPFAM" id="SSF53474">
    <property type="entry name" value="alpha/beta-Hydrolases"/>
    <property type="match status" value="1"/>
</dbReference>
<dbReference type="AlphaFoldDB" id="A0A401KQK5"/>
<dbReference type="InterPro" id="IPR029058">
    <property type="entry name" value="AB_hydrolase_fold"/>
</dbReference>
<evidence type="ECO:0000256" key="1">
    <source>
        <dbReference type="ARBA" id="ARBA00010088"/>
    </source>
</evidence>
<dbReference type="Proteomes" id="UP000286921">
    <property type="component" value="Unassembled WGS sequence"/>
</dbReference>
<organism evidence="5 6">
    <name type="scientific">Aspergillus awamori</name>
    <name type="common">Black koji mold</name>
    <dbReference type="NCBI Taxonomy" id="105351"/>
    <lineage>
        <taxon>Eukaryota</taxon>
        <taxon>Fungi</taxon>
        <taxon>Dikarya</taxon>
        <taxon>Ascomycota</taxon>
        <taxon>Pezizomycotina</taxon>
        <taxon>Eurotiomycetes</taxon>
        <taxon>Eurotiomycetidae</taxon>
        <taxon>Eurotiales</taxon>
        <taxon>Aspergillaceae</taxon>
        <taxon>Aspergillus</taxon>
    </lineage>
</organism>
<dbReference type="PANTHER" id="PTHR21661:SF39">
    <property type="entry name" value="HYDROLASE, PUTATIVE (AFU_ORTHOLOGUE AFUA_3G08960)-RELATED"/>
    <property type="match status" value="1"/>
</dbReference>
<dbReference type="EMBL" id="BDHI01000008">
    <property type="protein sequence ID" value="GCB21527.1"/>
    <property type="molecule type" value="Genomic_DNA"/>
</dbReference>
<keyword evidence="2 5" id="KW-0378">Hydrolase</keyword>
<feature type="domain" description="Epoxide hydrolase N-terminal" evidence="4">
    <location>
        <begin position="17"/>
        <end position="119"/>
    </location>
</feature>